<comment type="subcellular location">
    <subcellularLocation>
        <location evidence="2">Membrane</location>
        <topology evidence="2">Single-pass membrane protein</topology>
    </subcellularLocation>
</comment>
<dbReference type="SUPFAM" id="SSF56672">
    <property type="entry name" value="DNA/RNA polymerases"/>
    <property type="match status" value="1"/>
</dbReference>
<dbReference type="InterPro" id="IPR001128">
    <property type="entry name" value="Cyt_P450"/>
</dbReference>
<protein>
    <submittedName>
        <fullName evidence="14">GHMYB10</fullName>
    </submittedName>
</protein>
<evidence type="ECO:0000256" key="7">
    <source>
        <dbReference type="ARBA" id="ARBA00022989"/>
    </source>
</evidence>
<reference evidence="14" key="1">
    <citation type="submission" date="2019-09" db="EMBL/GenBank/DDBJ databases">
        <title>Draft genome information of white flower Hibiscus syriacus.</title>
        <authorList>
            <person name="Kim Y.-M."/>
        </authorList>
    </citation>
    <scope>NUCLEOTIDE SEQUENCE [LARGE SCALE GENOMIC DNA]</scope>
    <source>
        <strain evidence="14">YM2019G1</strain>
    </source>
</reference>
<dbReference type="GO" id="GO:0005506">
    <property type="term" value="F:iron ion binding"/>
    <property type="evidence" value="ECO:0007669"/>
    <property type="project" value="InterPro"/>
</dbReference>
<name>A0A6A3BF56_HIBSY</name>
<dbReference type="SUPFAM" id="SSF48264">
    <property type="entry name" value="Cytochrome P450"/>
    <property type="match status" value="1"/>
</dbReference>
<evidence type="ECO:0000256" key="6">
    <source>
        <dbReference type="ARBA" id="ARBA00022723"/>
    </source>
</evidence>
<sequence length="634" mass="72012">MLVVGPNKDHIEELKAQLARKFEMKNLGSANKIIGMQIHWDRSNRKIWLSQKNYLKKVLSRFNMQYCKPISTLLPINFKLSSSMSPSSEHERMEMSRVPHASAMGSLMFAMICTRPDIAQAVGVVSRYMANPGKEHWNTVKMILRYIKETSNIALCCRGSNLLINGYVDSDYVGDLDKSKSTTGYVFKIDGGAVSWVSKLQSVVATSTTEAKYCNNYTSHQSALHLARNSTFHSRTKHIRVQYHFIREKVEEMMVDMQKIHTKDNITDFMMKAINADKFTWCRSSCGMLETNHFIGVDPPLWGCKTFQFRLVETQMAAKAFKEEKNQRQGLKCAGRGHERGMIPMFSVSCGQMIEQWKEIATLQSSCEIDIWPEFQKLTADAISRTAFGSSYEEGKKIFEYQKELISLTLEAMQSSCIPGKHGMRMEQERADDLLGMLFLAVQENTNGAEGMTIDDVIEECKQFHLAGQETTSSLLTWAIIVLALHQEWQEKARHEILQVFSKELNFEAISHLKVAILRLYPPVVALYQFTNKDTKIKEISLPAGVDITLPNLLMNHDPGLWGDDNEEFKPERFFEGVSKASRDKLAFFSFSWGPRTCIGQNFAMIEAKVALAMVLNISHSSSNLPTPMPHTLL</sequence>
<dbReference type="PRINTS" id="PR00385">
    <property type="entry name" value="P450"/>
</dbReference>
<dbReference type="InterPro" id="IPR036396">
    <property type="entry name" value="Cyt_P450_sf"/>
</dbReference>
<evidence type="ECO:0000259" key="13">
    <source>
        <dbReference type="Pfam" id="PF07727"/>
    </source>
</evidence>
<feature type="domain" description="Reverse transcriptase Ty1/copia-type" evidence="13">
    <location>
        <begin position="1"/>
        <end position="72"/>
    </location>
</feature>
<dbReference type="GO" id="GO:0016020">
    <property type="term" value="C:membrane"/>
    <property type="evidence" value="ECO:0007669"/>
    <property type="project" value="UniProtKB-SubCell"/>
</dbReference>
<dbReference type="Proteomes" id="UP000436088">
    <property type="component" value="Unassembled WGS sequence"/>
</dbReference>
<dbReference type="CDD" id="cd09272">
    <property type="entry name" value="RNase_HI_RT_Ty1"/>
    <property type="match status" value="1"/>
</dbReference>
<dbReference type="PANTHER" id="PTHR24282:SF94">
    <property type="entry name" value="CYTOCHROME P450 72C1"/>
    <property type="match status" value="1"/>
</dbReference>
<evidence type="ECO:0000256" key="11">
    <source>
        <dbReference type="ARBA" id="ARBA00023136"/>
    </source>
</evidence>
<dbReference type="InterPro" id="IPR050665">
    <property type="entry name" value="Cytochrome_P450_Monooxygen"/>
</dbReference>
<evidence type="ECO:0000256" key="1">
    <source>
        <dbReference type="ARBA" id="ARBA00001971"/>
    </source>
</evidence>
<dbReference type="InterPro" id="IPR013103">
    <property type="entry name" value="RVT_2"/>
</dbReference>
<keyword evidence="7" id="KW-1133">Transmembrane helix</keyword>
<dbReference type="GO" id="GO:0016705">
    <property type="term" value="F:oxidoreductase activity, acting on paired donors, with incorporation or reduction of molecular oxygen"/>
    <property type="evidence" value="ECO:0007669"/>
    <property type="project" value="InterPro"/>
</dbReference>
<dbReference type="GO" id="GO:0004497">
    <property type="term" value="F:monooxygenase activity"/>
    <property type="evidence" value="ECO:0007669"/>
    <property type="project" value="UniProtKB-KW"/>
</dbReference>
<keyword evidence="15" id="KW-1185">Reference proteome</keyword>
<dbReference type="Pfam" id="PF00067">
    <property type="entry name" value="p450"/>
    <property type="match status" value="1"/>
</dbReference>
<dbReference type="GO" id="GO:0020037">
    <property type="term" value="F:heme binding"/>
    <property type="evidence" value="ECO:0007669"/>
    <property type="project" value="InterPro"/>
</dbReference>
<keyword evidence="4 12" id="KW-0349">Heme</keyword>
<evidence type="ECO:0000256" key="5">
    <source>
        <dbReference type="ARBA" id="ARBA00022692"/>
    </source>
</evidence>
<dbReference type="Gene3D" id="1.10.630.10">
    <property type="entry name" value="Cytochrome P450"/>
    <property type="match status" value="1"/>
</dbReference>
<dbReference type="EMBL" id="VEPZ02000873">
    <property type="protein sequence ID" value="KAE8714088.1"/>
    <property type="molecule type" value="Genomic_DNA"/>
</dbReference>
<evidence type="ECO:0000256" key="12">
    <source>
        <dbReference type="RuleBase" id="RU000461"/>
    </source>
</evidence>
<dbReference type="AlphaFoldDB" id="A0A6A3BF56"/>
<dbReference type="PROSITE" id="PS00086">
    <property type="entry name" value="CYTOCHROME_P450"/>
    <property type="match status" value="1"/>
</dbReference>
<comment type="similarity">
    <text evidence="3 12">Belongs to the cytochrome P450 family.</text>
</comment>
<evidence type="ECO:0000313" key="14">
    <source>
        <dbReference type="EMBL" id="KAE8714088.1"/>
    </source>
</evidence>
<evidence type="ECO:0000256" key="4">
    <source>
        <dbReference type="ARBA" id="ARBA00022617"/>
    </source>
</evidence>
<keyword evidence="8 12" id="KW-0560">Oxidoreductase</keyword>
<keyword evidence="10 12" id="KW-0503">Monooxygenase</keyword>
<evidence type="ECO:0000256" key="3">
    <source>
        <dbReference type="ARBA" id="ARBA00010617"/>
    </source>
</evidence>
<evidence type="ECO:0000313" key="15">
    <source>
        <dbReference type="Proteomes" id="UP000436088"/>
    </source>
</evidence>
<keyword evidence="11" id="KW-0472">Membrane</keyword>
<evidence type="ECO:0000256" key="2">
    <source>
        <dbReference type="ARBA" id="ARBA00004167"/>
    </source>
</evidence>
<evidence type="ECO:0000256" key="9">
    <source>
        <dbReference type="ARBA" id="ARBA00023004"/>
    </source>
</evidence>
<proteinExistence type="inferred from homology"/>
<organism evidence="14 15">
    <name type="scientific">Hibiscus syriacus</name>
    <name type="common">Rose of Sharon</name>
    <dbReference type="NCBI Taxonomy" id="106335"/>
    <lineage>
        <taxon>Eukaryota</taxon>
        <taxon>Viridiplantae</taxon>
        <taxon>Streptophyta</taxon>
        <taxon>Embryophyta</taxon>
        <taxon>Tracheophyta</taxon>
        <taxon>Spermatophyta</taxon>
        <taxon>Magnoliopsida</taxon>
        <taxon>eudicotyledons</taxon>
        <taxon>Gunneridae</taxon>
        <taxon>Pentapetalae</taxon>
        <taxon>rosids</taxon>
        <taxon>malvids</taxon>
        <taxon>Malvales</taxon>
        <taxon>Malvaceae</taxon>
        <taxon>Malvoideae</taxon>
        <taxon>Hibiscus</taxon>
    </lineage>
</organism>
<dbReference type="Pfam" id="PF07727">
    <property type="entry name" value="RVT_2"/>
    <property type="match status" value="1"/>
</dbReference>
<keyword evidence="9 12" id="KW-0408">Iron</keyword>
<accession>A0A6A3BF56</accession>
<comment type="caution">
    <text evidence="14">The sequence shown here is derived from an EMBL/GenBank/DDBJ whole genome shotgun (WGS) entry which is preliminary data.</text>
</comment>
<keyword evidence="5" id="KW-0812">Transmembrane</keyword>
<dbReference type="PANTHER" id="PTHR24282">
    <property type="entry name" value="CYTOCHROME P450 FAMILY MEMBER"/>
    <property type="match status" value="1"/>
</dbReference>
<gene>
    <name evidence="14" type="ORF">F3Y22_tig00110201pilonHSYRG00220</name>
</gene>
<comment type="cofactor">
    <cofactor evidence="1">
        <name>heme</name>
        <dbReference type="ChEBI" id="CHEBI:30413"/>
    </cofactor>
</comment>
<dbReference type="InterPro" id="IPR043502">
    <property type="entry name" value="DNA/RNA_pol_sf"/>
</dbReference>
<dbReference type="InterPro" id="IPR017972">
    <property type="entry name" value="Cyt_P450_CS"/>
</dbReference>
<evidence type="ECO:0000256" key="10">
    <source>
        <dbReference type="ARBA" id="ARBA00023033"/>
    </source>
</evidence>
<keyword evidence="6 12" id="KW-0479">Metal-binding</keyword>
<evidence type="ECO:0000256" key="8">
    <source>
        <dbReference type="ARBA" id="ARBA00023002"/>
    </source>
</evidence>